<name>A0A1Z4M0E8_9CYAN</name>
<sequence>MDKKLKRKIIKFYEQEILNRPDESIIDFKYKSQIGHEGYEPEMISDEQQRYEKLSPSPLSIAISKREKVPQNLLNACDRISWYLKHNMGEIVVVKLPFEEIITFAICIQGYADDEWDNSGIFFEIYSNEGELIGTLVISDIDNSHTWEWMNRPMKSFDFNSDAPEWSEEEKEEKIIFEQTQ</sequence>
<protein>
    <submittedName>
        <fullName evidence="1">Uncharacterized protein</fullName>
    </submittedName>
</protein>
<dbReference type="OrthoDB" id="516964at2"/>
<dbReference type="AlphaFoldDB" id="A0A1Z4M0E8"/>
<accession>A0A1Z4M0E8</accession>
<proteinExistence type="predicted"/>
<evidence type="ECO:0000313" key="2">
    <source>
        <dbReference type="Proteomes" id="UP000218418"/>
    </source>
</evidence>
<gene>
    <name evidence="1" type="ORF">NIES267_64470</name>
</gene>
<dbReference type="EMBL" id="AP018227">
    <property type="protein sequence ID" value="BAY86936.1"/>
    <property type="molecule type" value="Genomic_DNA"/>
</dbReference>
<reference evidence="1 2" key="1">
    <citation type="submission" date="2017-06" db="EMBL/GenBank/DDBJ databases">
        <title>Genome sequencing of cyanobaciteial culture collection at National Institute for Environmental Studies (NIES).</title>
        <authorList>
            <person name="Hirose Y."/>
            <person name="Shimura Y."/>
            <person name="Fujisawa T."/>
            <person name="Nakamura Y."/>
            <person name="Kawachi M."/>
        </authorList>
    </citation>
    <scope>NUCLEOTIDE SEQUENCE [LARGE SCALE GENOMIC DNA]</scope>
    <source>
        <strain evidence="1 2">NIES-267</strain>
    </source>
</reference>
<dbReference type="Proteomes" id="UP000218418">
    <property type="component" value="Chromosome"/>
</dbReference>
<organism evidence="1 2">
    <name type="scientific">Calothrix parasitica NIES-267</name>
    <dbReference type="NCBI Taxonomy" id="1973488"/>
    <lineage>
        <taxon>Bacteria</taxon>
        <taxon>Bacillati</taxon>
        <taxon>Cyanobacteriota</taxon>
        <taxon>Cyanophyceae</taxon>
        <taxon>Nostocales</taxon>
        <taxon>Calotrichaceae</taxon>
        <taxon>Calothrix</taxon>
    </lineage>
</organism>
<evidence type="ECO:0000313" key="1">
    <source>
        <dbReference type="EMBL" id="BAY86936.1"/>
    </source>
</evidence>
<keyword evidence="2" id="KW-1185">Reference proteome</keyword>